<gene>
    <name evidence="1" type="ORF">PENTCL1PPCAC_9822</name>
</gene>
<organism evidence="1 2">
    <name type="scientific">Pristionchus entomophagus</name>
    <dbReference type="NCBI Taxonomy" id="358040"/>
    <lineage>
        <taxon>Eukaryota</taxon>
        <taxon>Metazoa</taxon>
        <taxon>Ecdysozoa</taxon>
        <taxon>Nematoda</taxon>
        <taxon>Chromadorea</taxon>
        <taxon>Rhabditida</taxon>
        <taxon>Rhabditina</taxon>
        <taxon>Diplogasteromorpha</taxon>
        <taxon>Diplogasteroidea</taxon>
        <taxon>Neodiplogasteridae</taxon>
        <taxon>Pristionchus</taxon>
    </lineage>
</organism>
<evidence type="ECO:0000313" key="1">
    <source>
        <dbReference type="EMBL" id="GMS87647.1"/>
    </source>
</evidence>
<dbReference type="Proteomes" id="UP001432027">
    <property type="component" value="Unassembled WGS sequence"/>
</dbReference>
<evidence type="ECO:0000313" key="2">
    <source>
        <dbReference type="Proteomes" id="UP001432027"/>
    </source>
</evidence>
<proteinExistence type="predicted"/>
<accession>A0AAV5SZ77</accession>
<feature type="non-terminal residue" evidence="1">
    <location>
        <position position="1"/>
    </location>
</feature>
<protein>
    <submittedName>
        <fullName evidence="1">Uncharacterized protein</fullName>
    </submittedName>
</protein>
<sequence>SGSGTLKVMYPFYLQDSRQMCAVSLFIFSLLHDRFAGQTDHKDEYMLTNGKCGFIDLLIFQSFSVLFSVEERDCPGRWESTSRLAGSGREKRLVHGCFVMRVKLKRIDLGKKASHEKFPTAPRGRLHPASGTRTGEIPGAVRAADLIW</sequence>
<dbReference type="EMBL" id="BTSX01000003">
    <property type="protein sequence ID" value="GMS87647.1"/>
    <property type="molecule type" value="Genomic_DNA"/>
</dbReference>
<dbReference type="AlphaFoldDB" id="A0AAV5SZ77"/>
<reference evidence="1" key="1">
    <citation type="submission" date="2023-10" db="EMBL/GenBank/DDBJ databases">
        <title>Genome assembly of Pristionchus species.</title>
        <authorList>
            <person name="Yoshida K."/>
            <person name="Sommer R.J."/>
        </authorList>
    </citation>
    <scope>NUCLEOTIDE SEQUENCE</scope>
    <source>
        <strain evidence="1">RS0144</strain>
    </source>
</reference>
<name>A0AAV5SZ77_9BILA</name>
<comment type="caution">
    <text evidence="1">The sequence shown here is derived from an EMBL/GenBank/DDBJ whole genome shotgun (WGS) entry which is preliminary data.</text>
</comment>
<keyword evidence="2" id="KW-1185">Reference proteome</keyword>